<feature type="coiled-coil region" evidence="2">
    <location>
        <begin position="26"/>
        <end position="85"/>
    </location>
</feature>
<dbReference type="AlphaFoldDB" id="A0A5K7SF27"/>
<accession>A0A5K7SF27</accession>
<keyword evidence="4" id="KW-0969">Cilium</keyword>
<dbReference type="Gene3D" id="3.30.1330.60">
    <property type="entry name" value="OmpA-like domain"/>
    <property type="match status" value="1"/>
</dbReference>
<dbReference type="PANTHER" id="PTHR30329">
    <property type="entry name" value="STATOR ELEMENT OF FLAGELLAR MOTOR COMPLEX"/>
    <property type="match status" value="1"/>
</dbReference>
<evidence type="ECO:0000256" key="1">
    <source>
        <dbReference type="PROSITE-ProRule" id="PRU00473"/>
    </source>
</evidence>
<dbReference type="Pfam" id="PF00691">
    <property type="entry name" value="OmpA"/>
    <property type="match status" value="1"/>
</dbReference>
<dbReference type="PROSITE" id="PS51123">
    <property type="entry name" value="OMPA_2"/>
    <property type="match status" value="1"/>
</dbReference>
<dbReference type="InterPro" id="IPR006665">
    <property type="entry name" value="OmpA-like"/>
</dbReference>
<evidence type="ECO:0000313" key="5">
    <source>
        <dbReference type="Proteomes" id="UP001193389"/>
    </source>
</evidence>
<dbReference type="GO" id="GO:0016020">
    <property type="term" value="C:membrane"/>
    <property type="evidence" value="ECO:0007669"/>
    <property type="project" value="UniProtKB-UniRule"/>
</dbReference>
<dbReference type="EMBL" id="AP018694">
    <property type="protein sequence ID" value="BBE20153.1"/>
    <property type="molecule type" value="Genomic_DNA"/>
</dbReference>
<gene>
    <name evidence="4" type="ORF">AQPE_4344</name>
</gene>
<organism evidence="4 5">
    <name type="scientific">Aquipluma nitroreducens</name>
    <dbReference type="NCBI Taxonomy" id="2010828"/>
    <lineage>
        <taxon>Bacteria</taxon>
        <taxon>Pseudomonadati</taxon>
        <taxon>Bacteroidota</taxon>
        <taxon>Bacteroidia</taxon>
        <taxon>Marinilabiliales</taxon>
        <taxon>Prolixibacteraceae</taxon>
        <taxon>Aquipluma</taxon>
    </lineage>
</organism>
<dbReference type="Proteomes" id="UP001193389">
    <property type="component" value="Chromosome"/>
</dbReference>
<dbReference type="InterPro" id="IPR050330">
    <property type="entry name" value="Bact_OuterMem_StrucFunc"/>
</dbReference>
<keyword evidence="2" id="KW-0175">Coiled coil</keyword>
<evidence type="ECO:0000259" key="3">
    <source>
        <dbReference type="PROSITE" id="PS51123"/>
    </source>
</evidence>
<dbReference type="InterPro" id="IPR036737">
    <property type="entry name" value="OmpA-like_sf"/>
</dbReference>
<dbReference type="KEGG" id="anf:AQPE_4344"/>
<keyword evidence="4" id="KW-0966">Cell projection</keyword>
<evidence type="ECO:0000313" key="4">
    <source>
        <dbReference type="EMBL" id="BBE20153.1"/>
    </source>
</evidence>
<reference evidence="4" key="1">
    <citation type="journal article" date="2020" name="Int. J. Syst. Evol. Microbiol.">
        <title>Aquipluma nitroreducens gen. nov. sp. nov., a novel facultatively anaerobic bacterium isolated from a freshwater lake.</title>
        <authorList>
            <person name="Watanabe M."/>
            <person name="Kojima H."/>
            <person name="Fukui M."/>
        </authorList>
    </citation>
    <scope>NUCLEOTIDE SEQUENCE</scope>
    <source>
        <strain evidence="4">MeG22</strain>
    </source>
</reference>
<proteinExistence type="predicted"/>
<evidence type="ECO:0000256" key="2">
    <source>
        <dbReference type="SAM" id="Coils"/>
    </source>
</evidence>
<protein>
    <submittedName>
        <fullName evidence="4">Flagellar motor rotation protein MotB</fullName>
    </submittedName>
</protein>
<keyword evidence="4" id="KW-0282">Flagellum</keyword>
<feature type="domain" description="OmpA-like" evidence="3">
    <location>
        <begin position="118"/>
        <end position="240"/>
    </location>
</feature>
<sequence>MLKDRNSLYTEAQQLKKDTTDLGIEMRKIRKEYSDLKGEYNDLSNKSDSQMAQLNKDLKAKSNELELKENMLQEREQRLKEMEAIVSRQDSITKTLNKIVKDALLGFKADELSVEMKNGKVYVSMTDKLLFKSGSAAVEDKGKQAIKKLTEVLNKNNDIDIAIEGHTDNVPIKTNIYKDNWDLSVARATSIVRMLIEEYSVNPLRLTASGKGEYFPVATNDDLEGRVKNRRTEIILSPKLDELFKMLQRY</sequence>
<name>A0A5K7SF27_9BACT</name>
<keyword evidence="5" id="KW-1185">Reference proteome</keyword>
<dbReference type="PANTHER" id="PTHR30329:SF21">
    <property type="entry name" value="LIPOPROTEIN YIAD-RELATED"/>
    <property type="match status" value="1"/>
</dbReference>
<dbReference type="SUPFAM" id="SSF103088">
    <property type="entry name" value="OmpA-like"/>
    <property type="match status" value="1"/>
</dbReference>
<keyword evidence="1" id="KW-0472">Membrane</keyword>
<dbReference type="CDD" id="cd07185">
    <property type="entry name" value="OmpA_C-like"/>
    <property type="match status" value="1"/>
</dbReference>